<dbReference type="NCBIfam" id="NF033580">
    <property type="entry name" value="transpos_IS5_3"/>
    <property type="match status" value="1"/>
</dbReference>
<name>F8AY88_9ACTN</name>
<dbReference type="KEGG" id="fsy:FsymDg_2098"/>
<feature type="domain" description="Transposase IS4-like" evidence="1">
    <location>
        <begin position="102"/>
        <end position="226"/>
    </location>
</feature>
<dbReference type="Pfam" id="PF01609">
    <property type="entry name" value="DDE_Tnp_1"/>
    <property type="match status" value="1"/>
</dbReference>
<evidence type="ECO:0000259" key="1">
    <source>
        <dbReference type="Pfam" id="PF01609"/>
    </source>
</evidence>
<dbReference type="Pfam" id="PF13340">
    <property type="entry name" value="DUF4096"/>
    <property type="match status" value="1"/>
</dbReference>
<dbReference type="PANTHER" id="PTHR30007">
    <property type="entry name" value="PHP DOMAIN PROTEIN"/>
    <property type="match status" value="1"/>
</dbReference>
<dbReference type="HOGENOM" id="CLU_055261_0_0_11"/>
<keyword evidence="4" id="KW-1185">Reference proteome</keyword>
<dbReference type="InterPro" id="IPR002559">
    <property type="entry name" value="Transposase_11"/>
</dbReference>
<sequence length="288" mass="32331">MPRRHRHRYPSDLTDAQWALIEPLLPPAASIGRREKHDRRDLIDAILYVVRNGCAWRALPSDYPPWQTVYYYFARWHDQGVTERVHDALRDQLRVREGRDTEPTVGIIDSQSVKGADTVPAASRGFDMGKKVNGCKRFLVVDTLGLLLAVLVVPASTHDTIGGRQVLLDSYFAGRRLQLVFGDGMFSGRIVDWAAYLLGLRVQVVRRPAGQKGFEVLPRRWVVERTLCAARCSVVSPAQLGGTWREVPGPDEVNPVLFTQRVFGGYAALLYRLNPSSCSCGLTYPMVE</sequence>
<dbReference type="GO" id="GO:0006313">
    <property type="term" value="P:DNA transposition"/>
    <property type="evidence" value="ECO:0007669"/>
    <property type="project" value="InterPro"/>
</dbReference>
<reference evidence="3 4" key="1">
    <citation type="submission" date="2011-05" db="EMBL/GenBank/DDBJ databases">
        <title>Complete sequence of chromosome of Frankia symbiont of Datisca glomerata.</title>
        <authorList>
            <consortium name="US DOE Joint Genome Institute"/>
            <person name="Lucas S."/>
            <person name="Han J."/>
            <person name="Lapidus A."/>
            <person name="Cheng J.-F."/>
            <person name="Goodwin L."/>
            <person name="Pitluck S."/>
            <person name="Peters L."/>
            <person name="Mikhailova N."/>
            <person name="Chertkov O."/>
            <person name="Teshima H."/>
            <person name="Han C."/>
            <person name="Tapia R."/>
            <person name="Land M."/>
            <person name="Hauser L."/>
            <person name="Kyrpides N."/>
            <person name="Ivanova N."/>
            <person name="Pagani I."/>
            <person name="Berry A."/>
            <person name="Pawlowski K."/>
            <person name="Persson T."/>
            <person name="Vanden Heuvel B."/>
            <person name="Benson D."/>
            <person name="Woyke T."/>
        </authorList>
    </citation>
    <scope>NUCLEOTIDE SEQUENCE [LARGE SCALE GENOMIC DNA]</scope>
    <source>
        <strain evidence="4">4085684</strain>
    </source>
</reference>
<proteinExistence type="predicted"/>
<feature type="domain" description="Insertion element IS402-like" evidence="2">
    <location>
        <begin position="13"/>
        <end position="86"/>
    </location>
</feature>
<dbReference type="InterPro" id="IPR025161">
    <property type="entry name" value="IS402-like_dom"/>
</dbReference>
<dbReference type="GO" id="GO:0003677">
    <property type="term" value="F:DNA binding"/>
    <property type="evidence" value="ECO:0007669"/>
    <property type="project" value="InterPro"/>
</dbReference>
<dbReference type="GO" id="GO:0004803">
    <property type="term" value="F:transposase activity"/>
    <property type="evidence" value="ECO:0007669"/>
    <property type="project" value="InterPro"/>
</dbReference>
<dbReference type="EMBL" id="CP002801">
    <property type="protein sequence ID" value="AEH09518.1"/>
    <property type="molecule type" value="Genomic_DNA"/>
</dbReference>
<dbReference type="AlphaFoldDB" id="F8AY88"/>
<dbReference type="STRING" id="656024.FsymDg_2098"/>
<dbReference type="eggNOG" id="COG3293">
    <property type="taxonomic scope" value="Bacteria"/>
</dbReference>
<dbReference type="Proteomes" id="UP000001549">
    <property type="component" value="Chromosome"/>
</dbReference>
<dbReference type="PANTHER" id="PTHR30007:SF0">
    <property type="entry name" value="TRANSPOSASE"/>
    <property type="match status" value="1"/>
</dbReference>
<accession>F8AY88</accession>
<organism evidence="3 4">
    <name type="scientific">Candidatus Protofrankia datiscae</name>
    <dbReference type="NCBI Taxonomy" id="2716812"/>
    <lineage>
        <taxon>Bacteria</taxon>
        <taxon>Bacillati</taxon>
        <taxon>Actinomycetota</taxon>
        <taxon>Actinomycetes</taxon>
        <taxon>Frankiales</taxon>
        <taxon>Frankiaceae</taxon>
        <taxon>Protofrankia</taxon>
    </lineage>
</organism>
<evidence type="ECO:0000313" key="4">
    <source>
        <dbReference type="Proteomes" id="UP000001549"/>
    </source>
</evidence>
<evidence type="ECO:0000313" key="3">
    <source>
        <dbReference type="EMBL" id="AEH09518.1"/>
    </source>
</evidence>
<protein>
    <submittedName>
        <fullName evidence="3">Transposase IS4 family protein</fullName>
    </submittedName>
</protein>
<gene>
    <name evidence="3" type="ordered locus">FsymDg_2098</name>
</gene>
<evidence type="ECO:0000259" key="2">
    <source>
        <dbReference type="Pfam" id="PF13340"/>
    </source>
</evidence>